<dbReference type="Proteomes" id="UP000813444">
    <property type="component" value="Unassembled WGS sequence"/>
</dbReference>
<comment type="caution">
    <text evidence="2">The sequence shown here is derived from an EMBL/GenBank/DDBJ whole genome shotgun (WGS) entry which is preliminary data.</text>
</comment>
<evidence type="ECO:0000313" key="2">
    <source>
        <dbReference type="EMBL" id="KAH7313968.1"/>
    </source>
</evidence>
<protein>
    <recommendedName>
        <fullName evidence="4">Cyanovirin-N domain-containing protein</fullName>
    </recommendedName>
</protein>
<dbReference type="AlphaFoldDB" id="A0A8K0WQ31"/>
<dbReference type="OrthoDB" id="4571120at2759"/>
<reference evidence="2" key="1">
    <citation type="journal article" date="2021" name="Nat. Commun.">
        <title>Genetic determinants of endophytism in the Arabidopsis root mycobiome.</title>
        <authorList>
            <person name="Mesny F."/>
            <person name="Miyauchi S."/>
            <person name="Thiergart T."/>
            <person name="Pickel B."/>
            <person name="Atanasova L."/>
            <person name="Karlsson M."/>
            <person name="Huettel B."/>
            <person name="Barry K.W."/>
            <person name="Haridas S."/>
            <person name="Chen C."/>
            <person name="Bauer D."/>
            <person name="Andreopoulos W."/>
            <person name="Pangilinan J."/>
            <person name="LaButti K."/>
            <person name="Riley R."/>
            <person name="Lipzen A."/>
            <person name="Clum A."/>
            <person name="Drula E."/>
            <person name="Henrissat B."/>
            <person name="Kohler A."/>
            <person name="Grigoriev I.V."/>
            <person name="Martin F.M."/>
            <person name="Hacquard S."/>
        </authorList>
    </citation>
    <scope>NUCLEOTIDE SEQUENCE</scope>
    <source>
        <strain evidence="2">MPI-CAGE-CH-0235</strain>
    </source>
</reference>
<organism evidence="2 3">
    <name type="scientific">Stachybotrys elegans</name>
    <dbReference type="NCBI Taxonomy" id="80388"/>
    <lineage>
        <taxon>Eukaryota</taxon>
        <taxon>Fungi</taxon>
        <taxon>Dikarya</taxon>
        <taxon>Ascomycota</taxon>
        <taxon>Pezizomycotina</taxon>
        <taxon>Sordariomycetes</taxon>
        <taxon>Hypocreomycetidae</taxon>
        <taxon>Hypocreales</taxon>
        <taxon>Stachybotryaceae</taxon>
        <taxon>Stachybotrys</taxon>
    </lineage>
</organism>
<dbReference type="Gene3D" id="2.60.20.10">
    <property type="entry name" value="Crystallins"/>
    <property type="match status" value="1"/>
</dbReference>
<evidence type="ECO:0000313" key="3">
    <source>
        <dbReference type="Proteomes" id="UP000813444"/>
    </source>
</evidence>
<evidence type="ECO:0000256" key="1">
    <source>
        <dbReference type="SAM" id="SignalP"/>
    </source>
</evidence>
<sequence length="187" mass="19948">MAVVLLDFVVSLLCSLISSSSLSSSLIYQPYASFTQAISIMQLSQLLTLASAAVVLAKVHDDNSPIPASVPSPSDAVTVTADTFGTAAGAVSARLHAKDLVERMAFSILVCEHSNFNGACLTITGIDHGVCYNINSGWNDRISSTDTRGHTCTVFQHASCRGDQSTVNGRVNWGHMNDQISSYRCFE</sequence>
<name>A0A8K0WQ31_9HYPO</name>
<evidence type="ECO:0008006" key="4">
    <source>
        <dbReference type="Google" id="ProtNLM"/>
    </source>
</evidence>
<gene>
    <name evidence="2" type="ORF">B0I35DRAFT_480603</name>
</gene>
<dbReference type="EMBL" id="JAGPNK010000009">
    <property type="protein sequence ID" value="KAH7313968.1"/>
    <property type="molecule type" value="Genomic_DNA"/>
</dbReference>
<feature type="signal peptide" evidence="1">
    <location>
        <begin position="1"/>
        <end position="19"/>
    </location>
</feature>
<proteinExistence type="predicted"/>
<dbReference type="SUPFAM" id="SSF49695">
    <property type="entry name" value="gamma-Crystallin-like"/>
    <property type="match status" value="1"/>
</dbReference>
<keyword evidence="1" id="KW-0732">Signal</keyword>
<keyword evidence="3" id="KW-1185">Reference proteome</keyword>
<dbReference type="InterPro" id="IPR011024">
    <property type="entry name" value="G_crystallin-like"/>
</dbReference>
<feature type="chain" id="PRO_5035453094" description="Cyanovirin-N domain-containing protein" evidence="1">
    <location>
        <begin position="20"/>
        <end position="187"/>
    </location>
</feature>
<accession>A0A8K0WQ31</accession>